<dbReference type="CDD" id="cd00086">
    <property type="entry name" value="homeodomain"/>
    <property type="match status" value="1"/>
</dbReference>
<protein>
    <submittedName>
        <fullName evidence="14">SIX homeobox 5</fullName>
    </submittedName>
</protein>
<comment type="similarity">
    <text evidence="3">Belongs to the SIX/Sine oculis homeobox family.</text>
</comment>
<evidence type="ECO:0000256" key="7">
    <source>
        <dbReference type="ARBA" id="ARBA00023155"/>
    </source>
</evidence>
<dbReference type="GeneID" id="101475611"/>
<sequence>MLRISLCIGLFDNQKQPLLLSLRCLCGLKNKGAWPPLFIEHARGLEDGREDGAAEGGSEEEEEEELRVEKKVKVKMASLSLESTEQSENSTGEPAGSETKEEKDPLQISEQLLQSFQKSALSFSTDQVSCLCEALLQAGNVDRLWRFLSTIPPSSELLRGNETLLKAQALVAFHREEFKELYAILESHNFHPSNHGFLQDLYLKARYKEAERSRGRSLGAVDKYRLRKKFPLPKTIWDGEETVYCFKEKSRNALKECYKSNRYPTPDEKKNLAKITGLSLTQVSNWFKNRRQRDRTPSGTHSKSESDGNHSTEDEASAMDDTPDKPDEAAGSTASIISVAAVPSSTGGQLILNGSSGFLTASLLNGNSLISSSGAGVIINGINLGDCQTVTLSPVGTSSPLILNGAQVITKSGVGVQQPQQAVSGVEQEVSEMEAKPSGVPAVVLNTNVTPVSNPIISLPLQTKTESDSAMGFISVSESEGSSQTVSSSSSSSSPTSLSSLVLTQNHQRQDSLPLPASLSSAGMLVSSSAGEQGEYSISATAPSTSLNPPSSVISTSNCTPQVFSLPQVVPSIQGIPVSHLVQHSSGAQVSQCPQLVPVSPLTSPAPQFQSPQTLNTGNRLAQQQQEASAAMSEGATTIVSISPLNNSQLPQHVMQQLGEQTTNCTPSKIQTPQVISISSPTQVVPVPQAKGGTPAQLVPLSVPQLVPVSSIQTSSTISFPQVVPASPSIAIPSARLPLQILTSAPAAGGVPQAPLRLNQLRPIQSVAPPASTAPTVQLLNSGIIQLPSTPPGNLLLGGSPYLSVQQGKLILTIPAGIQLTSLPLKPVPDASTISTNGVIPILNPSTFPVVSQPSTPTPSSLAASSPLNFISSSPPYCAQETPIQTSQVHAIPSPHPLDPTATPTTQNALTPESMLTLSPMYTGVTPNSQMPQPVWSPVPLSTSASLTLFDVRTKGDLPVDPALLGLPGGESLLLGSPSPEQDVEASSPLGNPEEIDGESKILTQLQSVPVDDELGL</sequence>
<keyword evidence="5" id="KW-0805">Transcription regulation</keyword>
<dbReference type="GO" id="GO:0005667">
    <property type="term" value="C:transcription regulator complex"/>
    <property type="evidence" value="ECO:0007669"/>
    <property type="project" value="TreeGrafter"/>
</dbReference>
<dbReference type="SMART" id="SM00389">
    <property type="entry name" value="HOX"/>
    <property type="match status" value="1"/>
</dbReference>
<dbReference type="RefSeq" id="XP_004543651.1">
    <property type="nucleotide sequence ID" value="XM_004543594.4"/>
</dbReference>
<evidence type="ECO:0000256" key="11">
    <source>
        <dbReference type="RuleBase" id="RU000682"/>
    </source>
</evidence>
<comment type="subcellular location">
    <subcellularLocation>
        <location evidence="2">Cytoplasm</location>
    </subcellularLocation>
    <subcellularLocation>
        <location evidence="1 10 11">Nucleus</location>
    </subcellularLocation>
</comment>
<dbReference type="Ensembl" id="ENSMZET00005023147.1">
    <property type="protein sequence ID" value="ENSMZEP00005022400.1"/>
    <property type="gene ID" value="ENSMZEG00005016782.1"/>
</dbReference>
<dbReference type="KEGG" id="mze:101475611"/>
<keyword evidence="8" id="KW-0804">Transcription</keyword>
<evidence type="ECO:0000256" key="9">
    <source>
        <dbReference type="ARBA" id="ARBA00023242"/>
    </source>
</evidence>
<feature type="region of interest" description="Disordered" evidence="12">
    <location>
        <begin position="286"/>
        <end position="331"/>
    </location>
</feature>
<evidence type="ECO:0000256" key="10">
    <source>
        <dbReference type="PROSITE-ProRule" id="PRU00108"/>
    </source>
</evidence>
<dbReference type="CTD" id="147912"/>
<dbReference type="GO" id="GO:0005737">
    <property type="term" value="C:cytoplasm"/>
    <property type="evidence" value="ECO:0007669"/>
    <property type="project" value="UniProtKB-SubCell"/>
</dbReference>
<evidence type="ECO:0000256" key="5">
    <source>
        <dbReference type="ARBA" id="ARBA00023015"/>
    </source>
</evidence>
<keyword evidence="4" id="KW-0217">Developmental protein</keyword>
<dbReference type="PANTHER" id="PTHR10390:SF65">
    <property type="entry name" value="HOMEOBOX PROTEIN SIX5"/>
    <property type="match status" value="1"/>
</dbReference>
<dbReference type="AlphaFoldDB" id="A0A3P9CJD4"/>
<dbReference type="GeneTree" id="ENSGT00940000166238"/>
<evidence type="ECO:0000256" key="2">
    <source>
        <dbReference type="ARBA" id="ARBA00004496"/>
    </source>
</evidence>
<feature type="region of interest" description="Disordered" evidence="12">
    <location>
        <begin position="48"/>
        <end position="106"/>
    </location>
</feature>
<organism evidence="14 15">
    <name type="scientific">Maylandia zebra</name>
    <name type="common">zebra mbuna</name>
    <dbReference type="NCBI Taxonomy" id="106582"/>
    <lineage>
        <taxon>Eukaryota</taxon>
        <taxon>Metazoa</taxon>
        <taxon>Chordata</taxon>
        <taxon>Craniata</taxon>
        <taxon>Vertebrata</taxon>
        <taxon>Euteleostomi</taxon>
        <taxon>Actinopterygii</taxon>
        <taxon>Neopterygii</taxon>
        <taxon>Teleostei</taxon>
        <taxon>Neoteleostei</taxon>
        <taxon>Acanthomorphata</taxon>
        <taxon>Ovalentaria</taxon>
        <taxon>Cichlomorphae</taxon>
        <taxon>Cichliformes</taxon>
        <taxon>Cichlidae</taxon>
        <taxon>African cichlids</taxon>
        <taxon>Pseudocrenilabrinae</taxon>
        <taxon>Haplochromini</taxon>
        <taxon>Maylandia</taxon>
        <taxon>Maylandia zebra complex</taxon>
    </lineage>
</organism>
<evidence type="ECO:0000256" key="12">
    <source>
        <dbReference type="SAM" id="MobiDB-lite"/>
    </source>
</evidence>
<feature type="domain" description="Homeobox" evidence="13">
    <location>
        <begin position="246"/>
        <end position="297"/>
    </location>
</feature>
<dbReference type="GO" id="GO:0000978">
    <property type="term" value="F:RNA polymerase II cis-regulatory region sequence-specific DNA binding"/>
    <property type="evidence" value="ECO:0007669"/>
    <property type="project" value="TreeGrafter"/>
</dbReference>
<evidence type="ECO:0000259" key="13">
    <source>
        <dbReference type="PROSITE" id="PS50071"/>
    </source>
</evidence>
<dbReference type="PANTHER" id="PTHR10390">
    <property type="entry name" value="HOMEOBOX PROTEIN SIX"/>
    <property type="match status" value="1"/>
</dbReference>
<dbReference type="OrthoDB" id="3501850at2759"/>
<feature type="compositionally biased region" description="Low complexity" evidence="12">
    <location>
        <begin position="476"/>
        <end position="504"/>
    </location>
</feature>
<reference evidence="14 15" key="1">
    <citation type="journal article" date="2014" name="Nature">
        <title>The genomic substrate for adaptive radiation in African cichlid fish.</title>
        <authorList>
            <person name="Brawand D."/>
            <person name="Wagner C.E."/>
            <person name="Li Y.I."/>
            <person name="Malinsky M."/>
            <person name="Keller I."/>
            <person name="Fan S."/>
            <person name="Simakov O."/>
            <person name="Ng A.Y."/>
            <person name="Lim Z.W."/>
            <person name="Bezault E."/>
            <person name="Turner-Maier J."/>
            <person name="Johnson J."/>
            <person name="Alcazar R."/>
            <person name="Noh H.J."/>
            <person name="Russell P."/>
            <person name="Aken B."/>
            <person name="Alfoldi J."/>
            <person name="Amemiya C."/>
            <person name="Azzouzi N."/>
            <person name="Baroiller J.F."/>
            <person name="Barloy-Hubler F."/>
            <person name="Berlin A."/>
            <person name="Bloomquist R."/>
            <person name="Carleton K.L."/>
            <person name="Conte M.A."/>
            <person name="D'Cotta H."/>
            <person name="Eshel O."/>
            <person name="Gaffney L."/>
            <person name="Galibert F."/>
            <person name="Gante H.F."/>
            <person name="Gnerre S."/>
            <person name="Greuter L."/>
            <person name="Guyon R."/>
            <person name="Haddad N.S."/>
            <person name="Haerty W."/>
            <person name="Harris R.M."/>
            <person name="Hofmann H.A."/>
            <person name="Hourlier T."/>
            <person name="Hulata G."/>
            <person name="Jaffe D.B."/>
            <person name="Lara M."/>
            <person name="Lee A.P."/>
            <person name="MacCallum I."/>
            <person name="Mwaiko S."/>
            <person name="Nikaido M."/>
            <person name="Nishihara H."/>
            <person name="Ozouf-Costaz C."/>
            <person name="Penman D.J."/>
            <person name="Przybylski D."/>
            <person name="Rakotomanga M."/>
            <person name="Renn S.C.P."/>
            <person name="Ribeiro F.J."/>
            <person name="Ron M."/>
            <person name="Salzburger W."/>
            <person name="Sanchez-Pulido L."/>
            <person name="Santos M.E."/>
            <person name="Searle S."/>
            <person name="Sharpe T."/>
            <person name="Swofford R."/>
            <person name="Tan F.J."/>
            <person name="Williams L."/>
            <person name="Young S."/>
            <person name="Yin S."/>
            <person name="Okada N."/>
            <person name="Kocher T.D."/>
            <person name="Miska E.A."/>
            <person name="Lander E.S."/>
            <person name="Venkatesh B."/>
            <person name="Fernald R.D."/>
            <person name="Meyer A."/>
            <person name="Ponting C.P."/>
            <person name="Streelman J.T."/>
            <person name="Lindblad-Toh K."/>
            <person name="Seehausen O."/>
            <person name="Di Palma F."/>
        </authorList>
    </citation>
    <scope>NUCLEOTIDE SEQUENCE</scope>
</reference>
<evidence type="ECO:0000256" key="6">
    <source>
        <dbReference type="ARBA" id="ARBA00023125"/>
    </source>
</evidence>
<evidence type="ECO:0000256" key="8">
    <source>
        <dbReference type="ARBA" id="ARBA00023163"/>
    </source>
</evidence>
<feature type="DNA-binding region" description="Homeobox" evidence="10">
    <location>
        <begin position="248"/>
        <end position="298"/>
    </location>
</feature>
<dbReference type="Pfam" id="PF16878">
    <property type="entry name" value="SIX1_SD"/>
    <property type="match status" value="1"/>
</dbReference>
<dbReference type="FunFam" id="1.10.10.60:FF:000085">
    <property type="entry name" value="SIX homeobox 5"/>
    <property type="match status" value="1"/>
</dbReference>
<keyword evidence="9 10" id="KW-0539">Nucleus</keyword>
<name>A0A3P9CJD4_9CICH</name>
<feature type="compositionally biased region" description="Basic and acidic residues" evidence="12">
    <location>
        <begin position="302"/>
        <end position="313"/>
    </location>
</feature>
<dbReference type="InterPro" id="IPR009057">
    <property type="entry name" value="Homeodomain-like_sf"/>
</dbReference>
<dbReference type="GO" id="GO:0005634">
    <property type="term" value="C:nucleus"/>
    <property type="evidence" value="ECO:0007669"/>
    <property type="project" value="UniProtKB-SubCell"/>
</dbReference>
<dbReference type="SUPFAM" id="SSF46689">
    <property type="entry name" value="Homeodomain-like"/>
    <property type="match status" value="1"/>
</dbReference>
<dbReference type="InterPro" id="IPR017970">
    <property type="entry name" value="Homeobox_CS"/>
</dbReference>
<keyword evidence="6 10" id="KW-0238">DNA-binding</keyword>
<evidence type="ECO:0000256" key="1">
    <source>
        <dbReference type="ARBA" id="ARBA00004123"/>
    </source>
</evidence>
<dbReference type="Pfam" id="PF00046">
    <property type="entry name" value="Homeodomain"/>
    <property type="match status" value="1"/>
</dbReference>
<feature type="compositionally biased region" description="Polar residues" evidence="12">
    <location>
        <begin position="80"/>
        <end position="92"/>
    </location>
</feature>
<dbReference type="Gene3D" id="1.10.10.60">
    <property type="entry name" value="Homeodomain-like"/>
    <property type="match status" value="1"/>
</dbReference>
<feature type="compositionally biased region" description="Acidic residues" evidence="12">
    <location>
        <begin position="57"/>
        <end position="66"/>
    </location>
</feature>
<evidence type="ECO:0000256" key="4">
    <source>
        <dbReference type="ARBA" id="ARBA00022473"/>
    </source>
</evidence>
<dbReference type="Proteomes" id="UP000265160">
    <property type="component" value="LG14"/>
</dbReference>
<evidence type="ECO:0000256" key="3">
    <source>
        <dbReference type="ARBA" id="ARBA00008161"/>
    </source>
</evidence>
<proteinExistence type="inferred from homology"/>
<dbReference type="STRING" id="106582.ENSMZEP00005022400"/>
<dbReference type="PROSITE" id="PS50071">
    <property type="entry name" value="HOMEOBOX_2"/>
    <property type="match status" value="1"/>
</dbReference>
<keyword evidence="7 10" id="KW-0371">Homeobox</keyword>
<keyword evidence="15" id="KW-1185">Reference proteome</keyword>
<dbReference type="PROSITE" id="PS00027">
    <property type="entry name" value="HOMEOBOX_1"/>
    <property type="match status" value="1"/>
</dbReference>
<dbReference type="InterPro" id="IPR001356">
    <property type="entry name" value="HD"/>
</dbReference>
<accession>A0A3P9CJD4</accession>
<evidence type="ECO:0000313" key="14">
    <source>
        <dbReference type="Ensembl" id="ENSMZEP00005022400.1"/>
    </source>
</evidence>
<feature type="region of interest" description="Disordered" evidence="12">
    <location>
        <begin position="476"/>
        <end position="516"/>
    </location>
</feature>
<feature type="region of interest" description="Disordered" evidence="12">
    <location>
        <begin position="971"/>
        <end position="1017"/>
    </location>
</feature>
<evidence type="ECO:0000313" key="15">
    <source>
        <dbReference type="Proteomes" id="UP000265160"/>
    </source>
</evidence>
<dbReference type="InterPro" id="IPR031701">
    <property type="entry name" value="SIX1_SD"/>
</dbReference>
<reference evidence="14" key="3">
    <citation type="submission" date="2025-09" db="UniProtKB">
        <authorList>
            <consortium name="Ensembl"/>
        </authorList>
    </citation>
    <scope>IDENTIFICATION</scope>
</reference>
<reference evidence="14" key="2">
    <citation type="submission" date="2025-08" db="UniProtKB">
        <authorList>
            <consortium name="Ensembl"/>
        </authorList>
    </citation>
    <scope>IDENTIFICATION</scope>
</reference>
<feature type="compositionally biased region" description="Low complexity" evidence="12">
    <location>
        <begin position="971"/>
        <end position="981"/>
    </location>
</feature>
<dbReference type="GO" id="GO:0000981">
    <property type="term" value="F:DNA-binding transcription factor activity, RNA polymerase II-specific"/>
    <property type="evidence" value="ECO:0007669"/>
    <property type="project" value="InterPro"/>
</dbReference>